<dbReference type="EMBL" id="JAWXYG010000005">
    <property type="protein sequence ID" value="KAK4271801.1"/>
    <property type="molecule type" value="Genomic_DNA"/>
</dbReference>
<dbReference type="GO" id="GO:0005739">
    <property type="term" value="C:mitochondrion"/>
    <property type="evidence" value="ECO:0007669"/>
    <property type="project" value="TreeGrafter"/>
</dbReference>
<dbReference type="SUPFAM" id="SSF55248">
    <property type="entry name" value="PCD-like"/>
    <property type="match status" value="1"/>
</dbReference>
<proteinExistence type="inferred from homology"/>
<comment type="catalytic activity">
    <reaction evidence="1">
        <text>(4aS,6R)-4a-hydroxy-L-erythro-5,6,7,8-tetrahydrobiopterin = (6R)-L-erythro-6,7-dihydrobiopterin + H2O</text>
        <dbReference type="Rhea" id="RHEA:11920"/>
        <dbReference type="ChEBI" id="CHEBI:15377"/>
        <dbReference type="ChEBI" id="CHEBI:15642"/>
        <dbReference type="ChEBI" id="CHEBI:43120"/>
        <dbReference type="EC" id="4.2.1.96"/>
    </reaction>
</comment>
<keyword evidence="7" id="KW-1185">Reference proteome</keyword>
<evidence type="ECO:0000256" key="5">
    <source>
        <dbReference type="ARBA" id="ARBA00030497"/>
    </source>
</evidence>
<dbReference type="Gene3D" id="3.30.1360.20">
    <property type="entry name" value="Transcriptional coactivator/pterin dehydratase"/>
    <property type="match status" value="1"/>
</dbReference>
<accession>A0AAE1JMZ3</accession>
<evidence type="ECO:0000256" key="4">
    <source>
        <dbReference type="ARBA" id="ARBA00023239"/>
    </source>
</evidence>
<comment type="caution">
    <text evidence="6">The sequence shown here is derived from an EMBL/GenBank/DDBJ whole genome shotgun (WGS) entry which is preliminary data.</text>
</comment>
<dbReference type="PANTHER" id="PTHR12599">
    <property type="entry name" value="PTERIN-4-ALPHA-CARBINOLAMINE DEHYDRATASE"/>
    <property type="match status" value="1"/>
</dbReference>
<dbReference type="InterPro" id="IPR036428">
    <property type="entry name" value="PCD_sf"/>
</dbReference>
<evidence type="ECO:0000313" key="6">
    <source>
        <dbReference type="EMBL" id="KAK4271801.1"/>
    </source>
</evidence>
<keyword evidence="4" id="KW-0456">Lyase</keyword>
<evidence type="ECO:0000313" key="7">
    <source>
        <dbReference type="Proteomes" id="UP001293593"/>
    </source>
</evidence>
<sequence length="219" mass="24749">MCRKIDEEIFPGTHNILQAAKILTALGHFYQMNRFLQLPLLSPPNLKAPFAPFFQGLLRSHGRHVFEIPKDQVGVSSNNSVPRFRTYCTSKDLLIKKCVPCNTKELRPMTDGAADSLMLQVAGWNLVKEDGIMKLRQSWKVKSFTKGLEFFKIIADLAESEGHHPDLHLVGWNNVTIEIWTHAVVIYAHAGGLTENDFILAAKINKLPLDHLLRRKAAE</sequence>
<dbReference type="Pfam" id="PF01329">
    <property type="entry name" value="Pterin_4a"/>
    <property type="match status" value="1"/>
</dbReference>
<comment type="similarity">
    <text evidence="2">Belongs to the pterin-4-alpha-carbinolamine dehydratase family.</text>
</comment>
<evidence type="ECO:0000256" key="2">
    <source>
        <dbReference type="ARBA" id="ARBA00006472"/>
    </source>
</evidence>
<name>A0AAE1JMZ3_9FABA</name>
<organism evidence="6 7">
    <name type="scientific">Acacia crassicarpa</name>
    <name type="common">northern wattle</name>
    <dbReference type="NCBI Taxonomy" id="499986"/>
    <lineage>
        <taxon>Eukaryota</taxon>
        <taxon>Viridiplantae</taxon>
        <taxon>Streptophyta</taxon>
        <taxon>Embryophyta</taxon>
        <taxon>Tracheophyta</taxon>
        <taxon>Spermatophyta</taxon>
        <taxon>Magnoliopsida</taxon>
        <taxon>eudicotyledons</taxon>
        <taxon>Gunneridae</taxon>
        <taxon>Pentapetalae</taxon>
        <taxon>rosids</taxon>
        <taxon>fabids</taxon>
        <taxon>Fabales</taxon>
        <taxon>Fabaceae</taxon>
        <taxon>Caesalpinioideae</taxon>
        <taxon>mimosoid clade</taxon>
        <taxon>Acacieae</taxon>
        <taxon>Acacia</taxon>
    </lineage>
</organism>
<gene>
    <name evidence="6" type="ORF">QN277_020436</name>
</gene>
<dbReference type="CDD" id="cd00913">
    <property type="entry name" value="PCD_DCoH_subfamily_a"/>
    <property type="match status" value="1"/>
</dbReference>
<reference evidence="6" key="1">
    <citation type="submission" date="2023-10" db="EMBL/GenBank/DDBJ databases">
        <title>Chromosome-level genome of the transformable northern wattle, Acacia crassicarpa.</title>
        <authorList>
            <person name="Massaro I."/>
            <person name="Sinha N.R."/>
            <person name="Poethig S."/>
            <person name="Leichty A.R."/>
        </authorList>
    </citation>
    <scope>NUCLEOTIDE SEQUENCE</scope>
    <source>
        <strain evidence="6">Acra3RX</strain>
        <tissue evidence="6">Leaf</tissue>
    </source>
</reference>
<dbReference type="GO" id="GO:0006729">
    <property type="term" value="P:tetrahydrobiopterin biosynthetic process"/>
    <property type="evidence" value="ECO:0007669"/>
    <property type="project" value="InterPro"/>
</dbReference>
<evidence type="ECO:0000256" key="3">
    <source>
        <dbReference type="ARBA" id="ARBA00013252"/>
    </source>
</evidence>
<dbReference type="AlphaFoldDB" id="A0AAE1JMZ3"/>
<dbReference type="Proteomes" id="UP001293593">
    <property type="component" value="Unassembled WGS sequence"/>
</dbReference>
<dbReference type="PANTHER" id="PTHR12599:SF0">
    <property type="entry name" value="PTERIN-4-ALPHA-CARBINOLAMINE DEHYDRATASE"/>
    <property type="match status" value="1"/>
</dbReference>
<dbReference type="InterPro" id="IPR001533">
    <property type="entry name" value="Pterin_deHydtase"/>
</dbReference>
<dbReference type="EC" id="4.2.1.96" evidence="3"/>
<protein>
    <recommendedName>
        <fullName evidence="3">4a-hydroxytetrahydrobiopterin dehydratase</fullName>
        <ecNumber evidence="3">4.2.1.96</ecNumber>
    </recommendedName>
    <alternativeName>
        <fullName evidence="5">4-alpha-hydroxy-tetrahydropterin dehydratase</fullName>
    </alternativeName>
</protein>
<dbReference type="GO" id="GO:0008124">
    <property type="term" value="F:4-alpha-hydroxytetrahydrobiopterin dehydratase activity"/>
    <property type="evidence" value="ECO:0007669"/>
    <property type="project" value="UniProtKB-EC"/>
</dbReference>
<evidence type="ECO:0000256" key="1">
    <source>
        <dbReference type="ARBA" id="ARBA00001554"/>
    </source>
</evidence>